<evidence type="ECO:0000256" key="2">
    <source>
        <dbReference type="SAM" id="MobiDB-lite"/>
    </source>
</evidence>
<dbReference type="InterPro" id="IPR014001">
    <property type="entry name" value="Helicase_ATP-bd"/>
</dbReference>
<dbReference type="InterPro" id="IPR022138">
    <property type="entry name" value="DUF3670"/>
</dbReference>
<dbReference type="InterPro" id="IPR000330">
    <property type="entry name" value="SNF2_N"/>
</dbReference>
<dbReference type="InterPro" id="IPR001650">
    <property type="entry name" value="Helicase_C-like"/>
</dbReference>
<keyword evidence="5" id="KW-0347">Helicase</keyword>
<proteinExistence type="predicted"/>
<dbReference type="InterPro" id="IPR038718">
    <property type="entry name" value="SNF2-like_sf"/>
</dbReference>
<dbReference type="GO" id="GO:0004386">
    <property type="term" value="F:helicase activity"/>
    <property type="evidence" value="ECO:0007669"/>
    <property type="project" value="UniProtKB-KW"/>
</dbReference>
<dbReference type="InterPro" id="IPR027417">
    <property type="entry name" value="P-loop_NTPase"/>
</dbReference>
<evidence type="ECO:0000313" key="5">
    <source>
        <dbReference type="EMBL" id="MYD88739.1"/>
    </source>
</evidence>
<gene>
    <name evidence="5" type="ORF">F4Y08_00130</name>
</gene>
<dbReference type="Pfam" id="PF00271">
    <property type="entry name" value="Helicase_C"/>
    <property type="match status" value="1"/>
</dbReference>
<dbReference type="PROSITE" id="PS51194">
    <property type="entry name" value="HELICASE_CTER"/>
    <property type="match status" value="1"/>
</dbReference>
<feature type="domain" description="Helicase C-terminal" evidence="4">
    <location>
        <begin position="929"/>
        <end position="1089"/>
    </location>
</feature>
<dbReference type="EMBL" id="VXPY01000002">
    <property type="protein sequence ID" value="MYD88739.1"/>
    <property type="molecule type" value="Genomic_DNA"/>
</dbReference>
<dbReference type="GO" id="GO:0016787">
    <property type="term" value="F:hydrolase activity"/>
    <property type="evidence" value="ECO:0007669"/>
    <property type="project" value="UniProtKB-KW"/>
</dbReference>
<keyword evidence="1" id="KW-0378">Hydrolase</keyword>
<accession>A0A6B1DLT4</accession>
<dbReference type="SMART" id="SM00487">
    <property type="entry name" value="DEXDc"/>
    <property type="match status" value="1"/>
</dbReference>
<dbReference type="Pfam" id="PF12419">
    <property type="entry name" value="DUF3670"/>
    <property type="match status" value="1"/>
</dbReference>
<dbReference type="CDD" id="cd18012">
    <property type="entry name" value="DEXQc_arch_SWI2_SNF2"/>
    <property type="match status" value="1"/>
</dbReference>
<reference evidence="5" key="1">
    <citation type="submission" date="2019-09" db="EMBL/GenBank/DDBJ databases">
        <title>Characterisation of the sponge microbiome using genome-centric metagenomics.</title>
        <authorList>
            <person name="Engelberts J.P."/>
            <person name="Robbins S.J."/>
            <person name="De Goeij J.M."/>
            <person name="Aranda M."/>
            <person name="Bell S.C."/>
            <person name="Webster N.S."/>
        </authorList>
    </citation>
    <scope>NUCLEOTIDE SEQUENCE</scope>
    <source>
        <strain evidence="5">SB0662_bin_9</strain>
    </source>
</reference>
<keyword evidence="5" id="KW-0067">ATP-binding</keyword>
<dbReference type="SUPFAM" id="SSF52540">
    <property type="entry name" value="P-loop containing nucleoside triphosphate hydrolases"/>
    <property type="match status" value="2"/>
</dbReference>
<dbReference type="PANTHER" id="PTHR10799">
    <property type="entry name" value="SNF2/RAD54 HELICASE FAMILY"/>
    <property type="match status" value="1"/>
</dbReference>
<dbReference type="Gene3D" id="3.40.50.300">
    <property type="entry name" value="P-loop containing nucleotide triphosphate hydrolases"/>
    <property type="match status" value="1"/>
</dbReference>
<dbReference type="PROSITE" id="PS51192">
    <property type="entry name" value="HELICASE_ATP_BIND_1"/>
    <property type="match status" value="1"/>
</dbReference>
<feature type="domain" description="Helicase ATP-binding" evidence="3">
    <location>
        <begin position="636"/>
        <end position="801"/>
    </location>
</feature>
<dbReference type="CDD" id="cd18793">
    <property type="entry name" value="SF2_C_SNF"/>
    <property type="match status" value="1"/>
</dbReference>
<evidence type="ECO:0000259" key="3">
    <source>
        <dbReference type="PROSITE" id="PS51192"/>
    </source>
</evidence>
<sequence length="1109" mass="123867">MPSTLHATWIAASPGKSACLFLWAEVPPADRQEPNRPDRSARMPARKSHHRGSRIPVHPGLVAPAVLRHRLRSLLTDIAQGDLPLAKRTARLPVPDHGVRSHNLHAPGMQDYRVLGLNLAVGPALRVLNGLLGFAAGSSSSGPDAEQAGAALNRYFVPGPDLRYWGQAAEYALALVRAGRAVPFLQAVQGGWQVQWNPWRYGRESNLGFQEFAKCMPGVNLSFADNLVGDRDAASLLANFVNAVVHARMAMVAAAVGTDDRFRQVSAPSRPGSVDAQDQWCRLLVNGIVEAEPEQRRQMQGEWQEWMSRAFGSQSGDIALAFELLDPQATGRADGDGPWQLRVALATDDMWSSSHAWHDGVAGVRNGIAADRLNCGTGSHGEHRARATAADSDPLTGARLIAGLRVASRHSPCVQPLVRQPGLQAIELSREEAYRFLTKDAPALMGAGFQVHLPVWWTDAERSRLQIHLDVREVDEEHEASAQAAFGEYEIAYALTVDGDPLDNVGLSQIAMAGSPLVYMNEQWLQVNQGQIRAARYLLATRGASRRVGLLQALQIMQEQADDEHGEARNTSRHARFGSGYREFQALEVSGVTVPDRLRTIWQRIRSVAREEERFEPPGFVGTLRPYQRRGLAWLWYLHQIGLGACLADDMGLGKTIQAIALFLEQERTPSPESRRPRLLICPTSVLRNWKRELQRFAPDLRVMLHHGGGRARQTDLYARVRETDVVLTSYGTARVDQAVLGRIHWHTVVLDEAQNIKNPSAKQTMAVRSLRCRHRFALTGTPIENRLLEVWSILDFLNGAFLGSQQDFKRRFIQPIEGESNGEKLGQLQRLVQPFILRRLKSDPEVISDLPEKQEIDVICDLSSEQTDRYARAVEAFLPHIRELDGMRRRGSILALMTQLRKIANHPALLDEDEPLSDNREYGGRSGKLDRFTEMLTESLDGRNKVLVFTTFVRMGQILQDHIARRLGFMPEFISGRVPHGARQQMVDRFQEGGQTCPVLVLSVRTGGVGINLTAANQVYHFDRWWNPAVEDQATDRAHRIGQTRRVQVFRYIMAGTVEEHVDRLIRQKGQLARDILGAGTEWLTELSNEQLYELLTLHHPDAPRALP</sequence>
<dbReference type="Gene3D" id="3.40.50.10810">
    <property type="entry name" value="Tandem AAA-ATPase domain"/>
    <property type="match status" value="1"/>
</dbReference>
<keyword evidence="5" id="KW-0547">Nucleotide-binding</keyword>
<dbReference type="GO" id="GO:0005524">
    <property type="term" value="F:ATP binding"/>
    <property type="evidence" value="ECO:0007669"/>
    <property type="project" value="InterPro"/>
</dbReference>
<comment type="caution">
    <text evidence="5">The sequence shown here is derived from an EMBL/GenBank/DDBJ whole genome shotgun (WGS) entry which is preliminary data.</text>
</comment>
<dbReference type="Pfam" id="PF00176">
    <property type="entry name" value="SNF2-rel_dom"/>
    <property type="match status" value="1"/>
</dbReference>
<evidence type="ECO:0000256" key="1">
    <source>
        <dbReference type="ARBA" id="ARBA00022801"/>
    </source>
</evidence>
<feature type="compositionally biased region" description="Basic residues" evidence="2">
    <location>
        <begin position="44"/>
        <end position="53"/>
    </location>
</feature>
<feature type="compositionally biased region" description="Basic and acidic residues" evidence="2">
    <location>
        <begin position="29"/>
        <end position="41"/>
    </location>
</feature>
<organism evidence="5">
    <name type="scientific">Caldilineaceae bacterium SB0662_bin_9</name>
    <dbReference type="NCBI Taxonomy" id="2605258"/>
    <lineage>
        <taxon>Bacteria</taxon>
        <taxon>Bacillati</taxon>
        <taxon>Chloroflexota</taxon>
        <taxon>Caldilineae</taxon>
        <taxon>Caldilineales</taxon>
        <taxon>Caldilineaceae</taxon>
    </lineage>
</organism>
<dbReference type="SMART" id="SM00490">
    <property type="entry name" value="HELICc"/>
    <property type="match status" value="1"/>
</dbReference>
<dbReference type="InterPro" id="IPR049730">
    <property type="entry name" value="SNF2/RAD54-like_C"/>
</dbReference>
<dbReference type="AlphaFoldDB" id="A0A6B1DLT4"/>
<name>A0A6B1DLT4_9CHLR</name>
<feature type="region of interest" description="Disordered" evidence="2">
    <location>
        <begin position="29"/>
        <end position="57"/>
    </location>
</feature>
<protein>
    <submittedName>
        <fullName evidence="5">DEAD/DEAH box helicase</fullName>
    </submittedName>
</protein>
<evidence type="ECO:0000259" key="4">
    <source>
        <dbReference type="PROSITE" id="PS51194"/>
    </source>
</evidence>